<reference evidence="2" key="1">
    <citation type="submission" date="2022-11" db="EMBL/GenBank/DDBJ databases">
        <authorList>
            <person name="Petersen C."/>
        </authorList>
    </citation>
    <scope>NUCLEOTIDE SEQUENCE</scope>
    <source>
        <strain evidence="2">IBT 30069</strain>
    </source>
</reference>
<dbReference type="Pfam" id="PF07103">
    <property type="entry name" value="DUF1365"/>
    <property type="match status" value="1"/>
</dbReference>
<evidence type="ECO:0000313" key="3">
    <source>
        <dbReference type="Proteomes" id="UP001149165"/>
    </source>
</evidence>
<dbReference type="Proteomes" id="UP001149165">
    <property type="component" value="Unassembled WGS sequence"/>
</dbReference>
<feature type="transmembrane region" description="Helical" evidence="1">
    <location>
        <begin position="567"/>
        <end position="587"/>
    </location>
</feature>
<accession>A0A9W9KKV2</accession>
<feature type="transmembrane region" description="Helical" evidence="1">
    <location>
        <begin position="27"/>
        <end position="50"/>
    </location>
</feature>
<dbReference type="PANTHER" id="PTHR33973:SF4">
    <property type="entry name" value="OS07G0153300 PROTEIN"/>
    <property type="match status" value="1"/>
</dbReference>
<proteinExistence type="predicted"/>
<organism evidence="2 3">
    <name type="scientific">Penicillium angulare</name>
    <dbReference type="NCBI Taxonomy" id="116970"/>
    <lineage>
        <taxon>Eukaryota</taxon>
        <taxon>Fungi</taxon>
        <taxon>Dikarya</taxon>
        <taxon>Ascomycota</taxon>
        <taxon>Pezizomycotina</taxon>
        <taxon>Eurotiomycetes</taxon>
        <taxon>Eurotiomycetidae</taxon>
        <taxon>Eurotiales</taxon>
        <taxon>Aspergillaceae</taxon>
        <taxon>Penicillium</taxon>
    </lineage>
</organism>
<comment type="caution">
    <text evidence="2">The sequence shown here is derived from an EMBL/GenBank/DDBJ whole genome shotgun (WGS) entry which is preliminary data.</text>
</comment>
<protein>
    <submittedName>
        <fullName evidence="2">Uncharacterized protein</fullName>
    </submittedName>
</protein>
<name>A0A9W9KKV2_9EURO</name>
<dbReference type="AlphaFoldDB" id="A0A9W9KKV2"/>
<evidence type="ECO:0000313" key="2">
    <source>
        <dbReference type="EMBL" id="KAJ5109097.1"/>
    </source>
</evidence>
<feature type="transmembrane region" description="Helical" evidence="1">
    <location>
        <begin position="599"/>
        <end position="616"/>
    </location>
</feature>
<gene>
    <name evidence="2" type="ORF">N7456_005772</name>
</gene>
<dbReference type="OrthoDB" id="3340520at2759"/>
<keyword evidence="3" id="KW-1185">Reference proteome</keyword>
<keyword evidence="1" id="KW-1133">Transmembrane helix</keyword>
<dbReference type="PANTHER" id="PTHR33973">
    <property type="entry name" value="OS07G0153300 PROTEIN"/>
    <property type="match status" value="1"/>
</dbReference>
<reference evidence="2" key="2">
    <citation type="journal article" date="2023" name="IMA Fungus">
        <title>Comparative genomic study of the Penicillium genus elucidates a diverse pangenome and 15 lateral gene transfer events.</title>
        <authorList>
            <person name="Petersen C."/>
            <person name="Sorensen T."/>
            <person name="Nielsen M.R."/>
            <person name="Sondergaard T.E."/>
            <person name="Sorensen J.L."/>
            <person name="Fitzpatrick D.A."/>
            <person name="Frisvad J.C."/>
            <person name="Nielsen K.L."/>
        </authorList>
    </citation>
    <scope>NUCLEOTIDE SEQUENCE</scope>
    <source>
        <strain evidence="2">IBT 30069</strain>
    </source>
</reference>
<dbReference type="InterPro" id="IPR010775">
    <property type="entry name" value="DUF1365"/>
</dbReference>
<dbReference type="EMBL" id="JAPQKH010000003">
    <property type="protein sequence ID" value="KAJ5109097.1"/>
    <property type="molecule type" value="Genomic_DNA"/>
</dbReference>
<keyword evidence="1" id="KW-0472">Membrane</keyword>
<sequence>MLDILVVFSLLLADVLNDIGWFRGLKVLLPLIVFFASGIAISWALFVAFVQRDLILWCQDNAEKERSLLGRPLLFPSQLTHARFFPDKYHYGIDYFLVGIPVGLRGRVGTLMSIDSDGSDSNSPISNSYLKRLSRKFFWFSFDTSQYLHRGDGHLTLTHKLEHFLKEQGEDIRDYPYAYLIGIPQFWWWTKSPISYWYLYSPSKELSAIIMEINNSYGEKKNAFTRLIKEENSSFDTAKSSQALSAIPGRGHRGTQSVRFMSSAPTTKYYKGSWAKDIYASPFEKVEGWFNLRFMDPLDPSPEKGGPLHSNMTLMSTDGKPKVSSRLFSTSQPLDPLTVSSWELTIFLLKWSFVIPASIGRIVVEALRIRFRGKMPYLNKPDVKKNNIPRNASKPERVLEPFFRMYLSNFVDRCQFPLELIYTPAKSLHLHPISMRSQAKTLTSAPPPVLAIQPLTPQFYTNILKYPDPKSGFAAEIVSLPEVSDPISQRLWVSDPILLRNLINPEGPFKEVHFCLPSTSLFSWQSKRESKSFMDGFIDSKCSLDKRITYWTARIHYLLAKRIAWGIYRLATVYSFLLRAIIIRWIWKGLSRMQFNSANMHFADLFIVSGSCYLLLRTWSWLTGRFYQ</sequence>
<evidence type="ECO:0000256" key="1">
    <source>
        <dbReference type="SAM" id="Phobius"/>
    </source>
</evidence>
<keyword evidence="1" id="KW-0812">Transmembrane</keyword>